<gene>
    <name evidence="1" type="ORF">DPEC_G00263460</name>
</gene>
<proteinExistence type="predicted"/>
<evidence type="ECO:0000313" key="1">
    <source>
        <dbReference type="EMBL" id="KAJ7994202.1"/>
    </source>
</evidence>
<accession>A0ACC2FSC6</accession>
<evidence type="ECO:0000313" key="2">
    <source>
        <dbReference type="Proteomes" id="UP001157502"/>
    </source>
</evidence>
<dbReference type="EMBL" id="CM055750">
    <property type="protein sequence ID" value="KAJ7994202.1"/>
    <property type="molecule type" value="Genomic_DNA"/>
</dbReference>
<reference evidence="1" key="1">
    <citation type="submission" date="2021-05" db="EMBL/GenBank/DDBJ databases">
        <authorList>
            <person name="Pan Q."/>
            <person name="Jouanno E."/>
            <person name="Zahm M."/>
            <person name="Klopp C."/>
            <person name="Cabau C."/>
            <person name="Louis A."/>
            <person name="Berthelot C."/>
            <person name="Parey E."/>
            <person name="Roest Crollius H."/>
            <person name="Montfort J."/>
            <person name="Robinson-Rechavi M."/>
            <person name="Bouchez O."/>
            <person name="Lampietro C."/>
            <person name="Lopez Roques C."/>
            <person name="Donnadieu C."/>
            <person name="Postlethwait J."/>
            <person name="Bobe J."/>
            <person name="Dillon D."/>
            <person name="Chandos A."/>
            <person name="von Hippel F."/>
            <person name="Guiguen Y."/>
        </authorList>
    </citation>
    <scope>NUCLEOTIDE SEQUENCE</scope>
    <source>
        <strain evidence="1">YG-Jan2019</strain>
    </source>
</reference>
<comment type="caution">
    <text evidence="1">The sequence shown here is derived from an EMBL/GenBank/DDBJ whole genome shotgun (WGS) entry which is preliminary data.</text>
</comment>
<sequence length="130" mass="14863">MGLMALMIVRNGEMLSWVIQKRQELSSMTWRRLAFLWKKRELHLVEVELNVSQWGVLHKNPLLPCQHHPPSACTVLMWVTFAASHHRYNNWPPCSACFCFGCRGEVTVEVAPRQERGPPVLVVKDETGAG</sequence>
<protein>
    <submittedName>
        <fullName evidence="1">Uncharacterized protein</fullName>
    </submittedName>
</protein>
<keyword evidence="2" id="KW-1185">Reference proteome</keyword>
<dbReference type="Proteomes" id="UP001157502">
    <property type="component" value="Chromosome 23"/>
</dbReference>
<name>A0ACC2FSC6_DALPE</name>
<organism evidence="1 2">
    <name type="scientific">Dallia pectoralis</name>
    <name type="common">Alaska blackfish</name>
    <dbReference type="NCBI Taxonomy" id="75939"/>
    <lineage>
        <taxon>Eukaryota</taxon>
        <taxon>Metazoa</taxon>
        <taxon>Chordata</taxon>
        <taxon>Craniata</taxon>
        <taxon>Vertebrata</taxon>
        <taxon>Euteleostomi</taxon>
        <taxon>Actinopterygii</taxon>
        <taxon>Neopterygii</taxon>
        <taxon>Teleostei</taxon>
        <taxon>Protacanthopterygii</taxon>
        <taxon>Esociformes</taxon>
        <taxon>Umbridae</taxon>
        <taxon>Dallia</taxon>
    </lineage>
</organism>